<organism evidence="1 2">
    <name type="scientific">Trichinella britovi</name>
    <name type="common">Parasitic roundworm</name>
    <dbReference type="NCBI Taxonomy" id="45882"/>
    <lineage>
        <taxon>Eukaryota</taxon>
        <taxon>Metazoa</taxon>
        <taxon>Ecdysozoa</taxon>
        <taxon>Nematoda</taxon>
        <taxon>Enoplea</taxon>
        <taxon>Dorylaimia</taxon>
        <taxon>Trichinellida</taxon>
        <taxon>Trichinellidae</taxon>
        <taxon>Trichinella</taxon>
    </lineage>
</organism>
<comment type="caution">
    <text evidence="1">The sequence shown here is derived from an EMBL/GenBank/DDBJ whole genome shotgun (WGS) entry which is preliminary data.</text>
</comment>
<gene>
    <name evidence="1" type="ORF">T03_11526</name>
</gene>
<protein>
    <submittedName>
        <fullName evidence="1">Uncharacterized protein</fullName>
    </submittedName>
</protein>
<reference evidence="1 2" key="1">
    <citation type="submission" date="2015-01" db="EMBL/GenBank/DDBJ databases">
        <title>Evolution of Trichinella species and genotypes.</title>
        <authorList>
            <person name="Korhonen P.K."/>
            <person name="Edoardo P."/>
            <person name="Giuseppe L.R."/>
            <person name="Gasser R.B."/>
        </authorList>
    </citation>
    <scope>NUCLEOTIDE SEQUENCE [LARGE SCALE GENOMIC DNA]</scope>
    <source>
        <strain evidence="1">ISS120</strain>
    </source>
</reference>
<dbReference type="EMBL" id="JYDI01004215">
    <property type="protein sequence ID" value="KRY07120.1"/>
    <property type="molecule type" value="Genomic_DNA"/>
</dbReference>
<accession>A0A0V0Z3Q7</accession>
<name>A0A0V0Z3Q7_TRIBR</name>
<dbReference type="Proteomes" id="UP000054653">
    <property type="component" value="Unassembled WGS sequence"/>
</dbReference>
<dbReference type="AlphaFoldDB" id="A0A0V0Z3Q7"/>
<proteinExistence type="predicted"/>
<evidence type="ECO:0000313" key="2">
    <source>
        <dbReference type="Proteomes" id="UP000054653"/>
    </source>
</evidence>
<sequence length="34" mass="3772">MVQGNPTFHLLVVDGAILLGRRTQWCSTDFSPVL</sequence>
<keyword evidence="2" id="KW-1185">Reference proteome</keyword>
<evidence type="ECO:0000313" key="1">
    <source>
        <dbReference type="EMBL" id="KRY07120.1"/>
    </source>
</evidence>